<dbReference type="Gene3D" id="1.20.120.10">
    <property type="entry name" value="Cytochrome c/b562"/>
    <property type="match status" value="1"/>
</dbReference>
<protein>
    <recommendedName>
        <fullName evidence="4">Cytochrome c</fullName>
    </recommendedName>
</protein>
<dbReference type="AlphaFoldDB" id="A0A533QF43"/>
<evidence type="ECO:0000313" key="2">
    <source>
        <dbReference type="EMBL" id="TLD43229.1"/>
    </source>
</evidence>
<name>A0A533QF43_9BACT</name>
<reference evidence="2 3" key="1">
    <citation type="submission" date="2019-04" db="EMBL/GenBank/DDBJ databases">
        <title>Genome of a novel bacterium Candidatus Jettenia ecosi reconstructed from metagenome of an anammox bioreactor.</title>
        <authorList>
            <person name="Mardanov A.V."/>
            <person name="Beletsky A.V."/>
            <person name="Ravin N.V."/>
            <person name="Botchkova E.A."/>
            <person name="Litti Y.V."/>
            <person name="Nozhevnikova A.N."/>
        </authorList>
    </citation>
    <scope>NUCLEOTIDE SEQUENCE [LARGE SCALE GENOMIC DNA]</scope>
    <source>
        <strain evidence="2">J2</strain>
    </source>
</reference>
<keyword evidence="1" id="KW-0732">Signal</keyword>
<dbReference type="SUPFAM" id="SSF47175">
    <property type="entry name" value="Cytochromes"/>
    <property type="match status" value="1"/>
</dbReference>
<dbReference type="Proteomes" id="UP000319783">
    <property type="component" value="Unassembled WGS sequence"/>
</dbReference>
<dbReference type="EMBL" id="SULG01000005">
    <property type="protein sequence ID" value="TLD43229.1"/>
    <property type="molecule type" value="Genomic_DNA"/>
</dbReference>
<dbReference type="InterPro" id="IPR002321">
    <property type="entry name" value="Cyt_c_II"/>
</dbReference>
<dbReference type="GO" id="GO:0005506">
    <property type="term" value="F:iron ion binding"/>
    <property type="evidence" value="ECO:0007669"/>
    <property type="project" value="InterPro"/>
</dbReference>
<organism evidence="2 3">
    <name type="scientific">Candidatus Jettenia ecosi</name>
    <dbReference type="NCBI Taxonomy" id="2494326"/>
    <lineage>
        <taxon>Bacteria</taxon>
        <taxon>Pseudomonadati</taxon>
        <taxon>Planctomycetota</taxon>
        <taxon>Candidatus Brocadiia</taxon>
        <taxon>Candidatus Brocadiales</taxon>
        <taxon>Candidatus Brocadiaceae</taxon>
        <taxon>Candidatus Jettenia</taxon>
    </lineage>
</organism>
<dbReference type="GO" id="GO:0009055">
    <property type="term" value="F:electron transfer activity"/>
    <property type="evidence" value="ECO:0007669"/>
    <property type="project" value="InterPro"/>
</dbReference>
<dbReference type="GO" id="GO:0022900">
    <property type="term" value="P:electron transport chain"/>
    <property type="evidence" value="ECO:0007669"/>
    <property type="project" value="InterPro"/>
</dbReference>
<feature type="chain" id="PRO_5022188862" description="Cytochrome c" evidence="1">
    <location>
        <begin position="24"/>
        <end position="138"/>
    </location>
</feature>
<evidence type="ECO:0008006" key="4">
    <source>
        <dbReference type="Google" id="ProtNLM"/>
    </source>
</evidence>
<dbReference type="GO" id="GO:0020037">
    <property type="term" value="F:heme binding"/>
    <property type="evidence" value="ECO:0007669"/>
    <property type="project" value="InterPro"/>
</dbReference>
<feature type="signal peptide" evidence="1">
    <location>
        <begin position="1"/>
        <end position="23"/>
    </location>
</feature>
<proteinExistence type="predicted"/>
<evidence type="ECO:0000313" key="3">
    <source>
        <dbReference type="Proteomes" id="UP000319783"/>
    </source>
</evidence>
<accession>A0A533QF43</accession>
<sequence length="138" mass="15462">MGKMRLKKSIFAGTVALFVTAMASVSYGQTQSELCKKMWDNFQGMRAMTGLSAADDAQFAKFTEHAKSISSDSKISLDSISPDKNYKVLNEEAIYHANEIEKAASSKDLEEIQVQFRRLTIACRNCHKIYKSELKLVP</sequence>
<gene>
    <name evidence="2" type="ORF">JETT_0398</name>
</gene>
<evidence type="ECO:0000256" key="1">
    <source>
        <dbReference type="SAM" id="SignalP"/>
    </source>
</evidence>
<dbReference type="Pfam" id="PF01322">
    <property type="entry name" value="Cytochrom_C_2"/>
    <property type="match status" value="1"/>
</dbReference>
<dbReference type="InterPro" id="IPR010980">
    <property type="entry name" value="Cyt_c/b562"/>
</dbReference>
<comment type="caution">
    <text evidence="2">The sequence shown here is derived from an EMBL/GenBank/DDBJ whole genome shotgun (WGS) entry which is preliminary data.</text>
</comment>